<dbReference type="GO" id="GO:0008270">
    <property type="term" value="F:zinc ion binding"/>
    <property type="evidence" value="ECO:0007669"/>
    <property type="project" value="UniProtKB-KW"/>
</dbReference>
<evidence type="ECO:0000256" key="1">
    <source>
        <dbReference type="PROSITE-ProRule" id="PRU00042"/>
    </source>
</evidence>
<dbReference type="InterPro" id="IPR013087">
    <property type="entry name" value="Znf_C2H2_type"/>
</dbReference>
<keyword evidence="5" id="KW-1185">Reference proteome</keyword>
<feature type="compositionally biased region" description="Basic and acidic residues" evidence="2">
    <location>
        <begin position="174"/>
        <end position="184"/>
    </location>
</feature>
<evidence type="ECO:0000259" key="3">
    <source>
        <dbReference type="PROSITE" id="PS50157"/>
    </source>
</evidence>
<gene>
    <name evidence="4" type="primary">Hypp4907</name>
    <name evidence="4" type="ORF">BLAG_LOCUS24238</name>
</gene>
<evidence type="ECO:0000313" key="4">
    <source>
        <dbReference type="EMBL" id="CAH1272650.1"/>
    </source>
</evidence>
<dbReference type="Gene3D" id="3.30.160.60">
    <property type="entry name" value="Classic Zinc Finger"/>
    <property type="match status" value="1"/>
</dbReference>
<feature type="compositionally biased region" description="Polar residues" evidence="2">
    <location>
        <begin position="119"/>
        <end position="130"/>
    </location>
</feature>
<dbReference type="AlphaFoldDB" id="A0A8K0F335"/>
<proteinExistence type="predicted"/>
<feature type="compositionally biased region" description="Polar residues" evidence="2">
    <location>
        <begin position="17"/>
        <end position="27"/>
    </location>
</feature>
<keyword evidence="1" id="KW-0479">Metal-binding</keyword>
<organism evidence="4 5">
    <name type="scientific">Branchiostoma lanceolatum</name>
    <name type="common">Common lancelet</name>
    <name type="synonym">Amphioxus lanceolatum</name>
    <dbReference type="NCBI Taxonomy" id="7740"/>
    <lineage>
        <taxon>Eukaryota</taxon>
        <taxon>Metazoa</taxon>
        <taxon>Chordata</taxon>
        <taxon>Cephalochordata</taxon>
        <taxon>Leptocardii</taxon>
        <taxon>Amphioxiformes</taxon>
        <taxon>Branchiostomatidae</taxon>
        <taxon>Branchiostoma</taxon>
    </lineage>
</organism>
<evidence type="ECO:0000313" key="5">
    <source>
        <dbReference type="Proteomes" id="UP000838412"/>
    </source>
</evidence>
<reference evidence="4" key="1">
    <citation type="submission" date="2022-01" db="EMBL/GenBank/DDBJ databases">
        <authorList>
            <person name="Braso-Vives M."/>
        </authorList>
    </citation>
    <scope>NUCLEOTIDE SEQUENCE</scope>
</reference>
<feature type="compositionally biased region" description="Basic and acidic residues" evidence="2">
    <location>
        <begin position="29"/>
        <end position="52"/>
    </location>
</feature>
<feature type="region of interest" description="Disordered" evidence="2">
    <location>
        <begin position="88"/>
        <end position="184"/>
    </location>
</feature>
<protein>
    <submittedName>
        <fullName evidence="4">Hypp4907 protein</fullName>
    </submittedName>
</protein>
<keyword evidence="1" id="KW-0863">Zinc-finger</keyword>
<dbReference type="OrthoDB" id="9478841at2759"/>
<sequence length="184" mass="20478">MDERSSEIASDDLPTVQPGNETNSSEILDTGRHQKKSEGIPREEACGVKSDHPTGQGRTEQTDRLAVKRTVDKRFACSDCDYRAASKANLLIHSRRHAEMDERSSEIALDDLPPVPTWNAASSSETMDTGRQQDKGEETPSEEPCGAKSDHPSAQSRTEQTDRLEKARTRKKTREGSRIKNEDI</sequence>
<feature type="domain" description="C2H2-type" evidence="3">
    <location>
        <begin position="75"/>
        <end position="102"/>
    </location>
</feature>
<dbReference type="PROSITE" id="PS50157">
    <property type="entry name" value="ZINC_FINGER_C2H2_2"/>
    <property type="match status" value="1"/>
</dbReference>
<feature type="compositionally biased region" description="Basic and acidic residues" evidence="2">
    <location>
        <begin position="60"/>
        <end position="70"/>
    </location>
</feature>
<name>A0A8K0F335_BRALA</name>
<dbReference type="Proteomes" id="UP000838412">
    <property type="component" value="Chromosome 8"/>
</dbReference>
<dbReference type="EMBL" id="OV696693">
    <property type="protein sequence ID" value="CAH1272650.1"/>
    <property type="molecule type" value="Genomic_DNA"/>
</dbReference>
<evidence type="ECO:0000256" key="2">
    <source>
        <dbReference type="SAM" id="MobiDB-lite"/>
    </source>
</evidence>
<feature type="region of interest" description="Disordered" evidence="2">
    <location>
        <begin position="1"/>
        <end position="70"/>
    </location>
</feature>
<keyword evidence="1" id="KW-0862">Zinc</keyword>
<accession>A0A8K0F335</accession>